<reference evidence="2 3" key="1">
    <citation type="journal article" date="2016" name="Nat. Commun.">
        <title>Thousands of microbial genomes shed light on interconnected biogeochemical processes in an aquifer system.</title>
        <authorList>
            <person name="Anantharaman K."/>
            <person name="Brown C.T."/>
            <person name="Hug L.A."/>
            <person name="Sharon I."/>
            <person name="Castelle C.J."/>
            <person name="Probst A.J."/>
            <person name="Thomas B.C."/>
            <person name="Singh A."/>
            <person name="Wilkins M.J."/>
            <person name="Karaoz U."/>
            <person name="Brodie E.L."/>
            <person name="Williams K.H."/>
            <person name="Hubbard S.S."/>
            <person name="Banfield J.F."/>
        </authorList>
    </citation>
    <scope>NUCLEOTIDE SEQUENCE [LARGE SCALE GENOMIC DNA]</scope>
</reference>
<keyword evidence="1" id="KW-0812">Transmembrane</keyword>
<dbReference type="Proteomes" id="UP000178370">
    <property type="component" value="Unassembled WGS sequence"/>
</dbReference>
<dbReference type="STRING" id="1798482.A2763_02435"/>
<proteinExistence type="predicted"/>
<sequence length="439" mass="51006">MDQAITPREMFDLPNTALRFLFDERQAQTSAVLLLQWCIDTDAMQYLREHQIDDPLLVITVVSPNGKENRQIVQLSQMQVMLQFHRSGVHKILGRILWGVDAKQKKEILKWYRRGEYEMHLDAIKDREAALGNAELEVDVPPDFFAKELSAWHQWWLTLWLGELWDECNMRRRFAFAYFVQGPLVLIWVVFNCFFRLIVAASLTGLLLQRKVHWEAVLHPFQHDFDWVWGGEYHYGRTKQDRSVGSLIRYDDAGHERHKSAWIAWLIFPPIHLALLVIAVLFSRFRDVPITESVSGTYTVTTLFAVSVTAIIGIIVLVLAVGGAVLSPVLERRAAERQRDREGKQKPYVPKPPNRFYLWLQRVGKVIWTFLYGPFKAYGEHLAHAADERRRLLYEELACTNAPEHGIRPMTSMTFSISRARRLLYQEVKAKICKPVARG</sequence>
<feature type="transmembrane region" description="Helical" evidence="1">
    <location>
        <begin position="185"/>
        <end position="208"/>
    </location>
</feature>
<keyword evidence="1" id="KW-1133">Transmembrane helix</keyword>
<evidence type="ECO:0000256" key="1">
    <source>
        <dbReference type="SAM" id="Phobius"/>
    </source>
</evidence>
<feature type="transmembrane region" description="Helical" evidence="1">
    <location>
        <begin position="262"/>
        <end position="283"/>
    </location>
</feature>
<comment type="caution">
    <text evidence="2">The sequence shown here is derived from an EMBL/GenBank/DDBJ whole genome shotgun (WGS) entry which is preliminary data.</text>
</comment>
<name>A0A1F6CNI5_9BACT</name>
<evidence type="ECO:0000313" key="3">
    <source>
        <dbReference type="Proteomes" id="UP000178370"/>
    </source>
</evidence>
<gene>
    <name evidence="2" type="ORF">A2763_02435</name>
</gene>
<keyword evidence="1" id="KW-0472">Membrane</keyword>
<feature type="transmembrane region" description="Helical" evidence="1">
    <location>
        <begin position="303"/>
        <end position="330"/>
    </location>
</feature>
<evidence type="ECO:0000313" key="2">
    <source>
        <dbReference type="EMBL" id="OGG50759.1"/>
    </source>
</evidence>
<dbReference type="EMBL" id="MFKV01000007">
    <property type="protein sequence ID" value="OGG50759.1"/>
    <property type="molecule type" value="Genomic_DNA"/>
</dbReference>
<accession>A0A1F6CNI5</accession>
<organism evidence="2 3">
    <name type="scientific">Candidatus Kaiserbacteria bacterium RIFCSPHIGHO2_01_FULL_54_36</name>
    <dbReference type="NCBI Taxonomy" id="1798482"/>
    <lineage>
        <taxon>Bacteria</taxon>
        <taxon>Candidatus Kaiseribacteriota</taxon>
    </lineage>
</organism>
<dbReference type="AlphaFoldDB" id="A0A1F6CNI5"/>
<protein>
    <submittedName>
        <fullName evidence="2">Uncharacterized protein</fullName>
    </submittedName>
</protein>